<dbReference type="EMBL" id="MVBM01000009">
    <property type="protein sequence ID" value="OOK66670.1"/>
    <property type="molecule type" value="Genomic_DNA"/>
</dbReference>
<evidence type="ECO:0000256" key="1">
    <source>
        <dbReference type="ARBA" id="ARBA00022450"/>
    </source>
</evidence>
<keyword evidence="3" id="KW-0511">Multifunctional enzyme</keyword>
<dbReference type="GO" id="GO:0071770">
    <property type="term" value="P:DIM/DIP cell wall layer assembly"/>
    <property type="evidence" value="ECO:0007669"/>
    <property type="project" value="TreeGrafter"/>
</dbReference>
<dbReference type="GO" id="GO:0006633">
    <property type="term" value="P:fatty acid biosynthetic process"/>
    <property type="evidence" value="ECO:0007669"/>
    <property type="project" value="TreeGrafter"/>
</dbReference>
<name>A0A1V3WI83_MYCKA</name>
<comment type="caution">
    <text evidence="5">The sequence shown here is derived from an EMBL/GenBank/DDBJ whole genome shotgun (WGS) entry which is preliminary data.</text>
</comment>
<dbReference type="InterPro" id="IPR013968">
    <property type="entry name" value="PKS_KR"/>
</dbReference>
<gene>
    <name evidence="5" type="ORF">BZL30_8271</name>
</gene>
<dbReference type="AlphaFoldDB" id="A0A1V3WI83"/>
<keyword evidence="2" id="KW-0597">Phosphoprotein</keyword>
<dbReference type="GO" id="GO:0005886">
    <property type="term" value="C:plasma membrane"/>
    <property type="evidence" value="ECO:0007669"/>
    <property type="project" value="TreeGrafter"/>
</dbReference>
<dbReference type="InterPro" id="IPR036291">
    <property type="entry name" value="NAD(P)-bd_dom_sf"/>
</dbReference>
<evidence type="ECO:0000259" key="4">
    <source>
        <dbReference type="Pfam" id="PF08659"/>
    </source>
</evidence>
<accession>A0A1V3WI83</accession>
<sequence>MFSSAAALLGSPGQGAYAAANSWLDAFVQWRRVRGLPATAIAWGPWAEVGRGAHLAENADTTMIAPTRAHTRSRRCFDTPAPIAVMSRSSDHHG</sequence>
<dbReference type="GO" id="GO:0005737">
    <property type="term" value="C:cytoplasm"/>
    <property type="evidence" value="ECO:0007669"/>
    <property type="project" value="TreeGrafter"/>
</dbReference>
<evidence type="ECO:0000313" key="6">
    <source>
        <dbReference type="Proteomes" id="UP000189229"/>
    </source>
</evidence>
<dbReference type="PANTHER" id="PTHR43775">
    <property type="entry name" value="FATTY ACID SYNTHASE"/>
    <property type="match status" value="1"/>
</dbReference>
<proteinExistence type="predicted"/>
<keyword evidence="1" id="KW-0596">Phosphopantetheine</keyword>
<reference evidence="5 6" key="1">
    <citation type="submission" date="2017-02" db="EMBL/GenBank/DDBJ databases">
        <title>Complete genome sequences of Mycobacterium kansasii strains isolated from rhesus macaques.</title>
        <authorList>
            <person name="Panda A."/>
            <person name="Nagaraj S."/>
            <person name="Zhao X."/>
            <person name="Tettelin H."/>
            <person name="Detolla L.J."/>
        </authorList>
    </citation>
    <scope>NUCLEOTIDE SEQUENCE [LARGE SCALE GENOMIC DNA]</scope>
    <source>
        <strain evidence="5 6">11-3813</strain>
    </source>
</reference>
<feature type="domain" description="Ketoreductase (KR)" evidence="4">
    <location>
        <begin position="1"/>
        <end position="48"/>
    </location>
</feature>
<dbReference type="SUPFAM" id="SSF51735">
    <property type="entry name" value="NAD(P)-binding Rossmann-fold domains"/>
    <property type="match status" value="1"/>
</dbReference>
<dbReference type="Gene3D" id="3.40.50.720">
    <property type="entry name" value="NAD(P)-binding Rossmann-like Domain"/>
    <property type="match status" value="1"/>
</dbReference>
<dbReference type="PANTHER" id="PTHR43775:SF37">
    <property type="entry name" value="SI:DKEY-61P9.11"/>
    <property type="match status" value="1"/>
</dbReference>
<dbReference type="InterPro" id="IPR050091">
    <property type="entry name" value="PKS_NRPS_Biosynth_Enz"/>
</dbReference>
<dbReference type="Pfam" id="PF08659">
    <property type="entry name" value="KR"/>
    <property type="match status" value="1"/>
</dbReference>
<evidence type="ECO:0000256" key="3">
    <source>
        <dbReference type="ARBA" id="ARBA00023268"/>
    </source>
</evidence>
<protein>
    <submittedName>
        <fullName evidence="5">Short chain dehydrogenase family protein</fullName>
    </submittedName>
</protein>
<evidence type="ECO:0000313" key="5">
    <source>
        <dbReference type="EMBL" id="OOK66670.1"/>
    </source>
</evidence>
<evidence type="ECO:0000256" key="2">
    <source>
        <dbReference type="ARBA" id="ARBA00022553"/>
    </source>
</evidence>
<dbReference type="GO" id="GO:0004312">
    <property type="term" value="F:fatty acid synthase activity"/>
    <property type="evidence" value="ECO:0007669"/>
    <property type="project" value="TreeGrafter"/>
</dbReference>
<organism evidence="5 6">
    <name type="scientific">Mycobacterium kansasii</name>
    <dbReference type="NCBI Taxonomy" id="1768"/>
    <lineage>
        <taxon>Bacteria</taxon>
        <taxon>Bacillati</taxon>
        <taxon>Actinomycetota</taxon>
        <taxon>Actinomycetes</taxon>
        <taxon>Mycobacteriales</taxon>
        <taxon>Mycobacteriaceae</taxon>
        <taxon>Mycobacterium</taxon>
    </lineage>
</organism>
<dbReference type="Proteomes" id="UP000189229">
    <property type="component" value="Unassembled WGS sequence"/>
</dbReference>